<organism evidence="1 2">
    <name type="scientific">Oesophagostomum dentatum</name>
    <name type="common">Nodular worm</name>
    <dbReference type="NCBI Taxonomy" id="61180"/>
    <lineage>
        <taxon>Eukaryota</taxon>
        <taxon>Metazoa</taxon>
        <taxon>Ecdysozoa</taxon>
        <taxon>Nematoda</taxon>
        <taxon>Chromadorea</taxon>
        <taxon>Rhabditida</taxon>
        <taxon>Rhabditina</taxon>
        <taxon>Rhabditomorpha</taxon>
        <taxon>Strongyloidea</taxon>
        <taxon>Strongylidae</taxon>
        <taxon>Oesophagostomum</taxon>
    </lineage>
</organism>
<reference evidence="1 2" key="1">
    <citation type="submission" date="2014-03" db="EMBL/GenBank/DDBJ databases">
        <title>Draft genome of the hookworm Oesophagostomum dentatum.</title>
        <authorList>
            <person name="Mitreva M."/>
        </authorList>
    </citation>
    <scope>NUCLEOTIDE SEQUENCE [LARGE SCALE GENOMIC DNA]</scope>
    <source>
        <strain evidence="1 2">OD-Hann</strain>
    </source>
</reference>
<name>A0A0B1SH01_OESDE</name>
<dbReference type="EMBL" id="KN567671">
    <property type="protein sequence ID" value="KHJ84603.1"/>
    <property type="molecule type" value="Genomic_DNA"/>
</dbReference>
<dbReference type="Proteomes" id="UP000053660">
    <property type="component" value="Unassembled WGS sequence"/>
</dbReference>
<evidence type="ECO:0000313" key="1">
    <source>
        <dbReference type="EMBL" id="KHJ84603.1"/>
    </source>
</evidence>
<accession>A0A0B1SH01</accession>
<proteinExistence type="predicted"/>
<keyword evidence="2" id="KW-1185">Reference proteome</keyword>
<protein>
    <submittedName>
        <fullName evidence="1">Uncharacterized protein</fullName>
    </submittedName>
</protein>
<sequence length="117" mass="13480">MLNLLTMGMTARGQAWYTKRANQGMNLLNVEKFVEEETDLVELISFIDYFIGSAFFQLTTSEKLVSFLKQKQTNLALMEVSDLKFSMLLDHFECVYTKQFASTAVECVLVGQNYYFV</sequence>
<gene>
    <name evidence="1" type="ORF">OESDEN_15681</name>
</gene>
<evidence type="ECO:0000313" key="2">
    <source>
        <dbReference type="Proteomes" id="UP000053660"/>
    </source>
</evidence>
<dbReference type="AlphaFoldDB" id="A0A0B1SH01"/>
<dbReference type="OrthoDB" id="5862316at2759"/>